<comment type="caution">
    <text evidence="1">The sequence shown here is derived from an EMBL/GenBank/DDBJ whole genome shotgun (WGS) entry which is preliminary data.</text>
</comment>
<sequence>MAIHYYCRHCKTNIGQLESHTDATSLGFDHLTSNERQDMLSYQTNGDLYVNVVCDDCEEALTRNPDFYELDTFIQ</sequence>
<protein>
    <submittedName>
        <fullName evidence="1">Anti-sigma-F factor Fin family protein</fullName>
    </submittedName>
</protein>
<organism evidence="1 2">
    <name type="scientific">Alkalihalophilus pseudofirmus</name>
    <name type="common">Bacillus pseudofirmus</name>
    <dbReference type="NCBI Taxonomy" id="79885"/>
    <lineage>
        <taxon>Bacteria</taxon>
        <taxon>Bacillati</taxon>
        <taxon>Bacillota</taxon>
        <taxon>Bacilli</taxon>
        <taxon>Bacillales</taxon>
        <taxon>Bacillaceae</taxon>
        <taxon>Alkalihalophilus</taxon>
    </lineage>
</organism>
<reference evidence="1" key="1">
    <citation type="submission" date="2023-10" db="EMBL/GenBank/DDBJ databases">
        <title>Screening of Alkalihalophilus pseudofirmusBZ-TG-HK211 and Its Alleviation of Salt Stress on Rapeseed Growth.</title>
        <authorList>
            <person name="Zhao B."/>
            <person name="Guo T."/>
        </authorList>
    </citation>
    <scope>NUCLEOTIDE SEQUENCE</scope>
    <source>
        <strain evidence="1">BZ-TG-HK211</strain>
    </source>
</reference>
<evidence type="ECO:0000313" key="1">
    <source>
        <dbReference type="EMBL" id="MDV2887308.1"/>
    </source>
</evidence>
<dbReference type="EMBL" id="JAWJAY010000010">
    <property type="protein sequence ID" value="MDV2887308.1"/>
    <property type="molecule type" value="Genomic_DNA"/>
</dbReference>
<dbReference type="RefSeq" id="WP_075684067.1">
    <property type="nucleotide sequence ID" value="NZ_CP117835.1"/>
</dbReference>
<evidence type="ECO:0000313" key="2">
    <source>
        <dbReference type="Proteomes" id="UP001285636"/>
    </source>
</evidence>
<name>A0AAJ2NRQ6_ALKPS</name>
<dbReference type="Proteomes" id="UP001285636">
    <property type="component" value="Unassembled WGS sequence"/>
</dbReference>
<proteinExistence type="predicted"/>
<gene>
    <name evidence="1" type="ORF">RYX45_19155</name>
</gene>
<accession>A0AAJ2NRQ6</accession>
<dbReference type="GO" id="GO:0010468">
    <property type="term" value="P:regulation of gene expression"/>
    <property type="evidence" value="ECO:0007669"/>
    <property type="project" value="InterPro"/>
</dbReference>
<dbReference type="Pfam" id="PF10955">
    <property type="entry name" value="Fin"/>
    <property type="match status" value="1"/>
</dbReference>
<dbReference type="InterPro" id="IPR020115">
    <property type="entry name" value="Fin"/>
</dbReference>
<dbReference type="AlphaFoldDB" id="A0AAJ2NRQ6"/>